<keyword evidence="3" id="KW-1185">Reference proteome</keyword>
<name>A0A939BNM2_9BACL</name>
<protein>
    <submittedName>
        <fullName evidence="2">Uncharacterized protein</fullName>
    </submittedName>
</protein>
<organism evidence="2 3">
    <name type="scientific">Brevibacillus fulvus</name>
    <dbReference type="NCBI Taxonomy" id="1125967"/>
    <lineage>
        <taxon>Bacteria</taxon>
        <taxon>Bacillati</taxon>
        <taxon>Bacillota</taxon>
        <taxon>Bacilli</taxon>
        <taxon>Bacillales</taxon>
        <taxon>Paenibacillaceae</taxon>
        <taxon>Brevibacillus</taxon>
    </lineage>
</organism>
<keyword evidence="1" id="KW-1133">Transmembrane helix</keyword>
<comment type="caution">
    <text evidence="2">The sequence shown here is derived from an EMBL/GenBank/DDBJ whole genome shotgun (WGS) entry which is preliminary data.</text>
</comment>
<dbReference type="Proteomes" id="UP000717624">
    <property type="component" value="Unassembled WGS sequence"/>
</dbReference>
<dbReference type="RefSeq" id="WP_204517019.1">
    <property type="nucleotide sequence ID" value="NZ_BAABIN010000015.1"/>
</dbReference>
<keyword evidence="1" id="KW-0472">Membrane</keyword>
<dbReference type="Pfam" id="PF18910">
    <property type="entry name" value="DUF5665"/>
    <property type="match status" value="1"/>
</dbReference>
<sequence>MPQPSSPTDRLLAKMDQFMEELYQVRRLNERIDKIALFLEDIRIADIVQNYTSPRKLLLTNFLAGLARGLGLTIGTAIVLAVLGWLLSNFLSVPFIGDYIREIMQYINNYSFHQ</sequence>
<reference evidence="2" key="1">
    <citation type="submission" date="2021-01" db="EMBL/GenBank/DDBJ databases">
        <title>Genomic Encyclopedia of Type Strains, Phase IV (KMG-IV): sequencing the most valuable type-strain genomes for metagenomic binning, comparative biology and taxonomic classification.</title>
        <authorList>
            <person name="Goeker M."/>
        </authorList>
    </citation>
    <scope>NUCLEOTIDE SEQUENCE</scope>
    <source>
        <strain evidence="2">DSM 25523</strain>
    </source>
</reference>
<accession>A0A939BNM2</accession>
<dbReference type="InterPro" id="IPR043723">
    <property type="entry name" value="DUF5665"/>
</dbReference>
<proteinExistence type="predicted"/>
<evidence type="ECO:0000313" key="3">
    <source>
        <dbReference type="Proteomes" id="UP000717624"/>
    </source>
</evidence>
<feature type="transmembrane region" description="Helical" evidence="1">
    <location>
        <begin position="65"/>
        <end position="87"/>
    </location>
</feature>
<evidence type="ECO:0000256" key="1">
    <source>
        <dbReference type="SAM" id="Phobius"/>
    </source>
</evidence>
<gene>
    <name evidence="2" type="ORF">JOD01_000888</name>
</gene>
<dbReference type="AlphaFoldDB" id="A0A939BNM2"/>
<keyword evidence="1" id="KW-0812">Transmembrane</keyword>
<dbReference type="EMBL" id="JAFBEB010000002">
    <property type="protein sequence ID" value="MBM7589290.1"/>
    <property type="molecule type" value="Genomic_DNA"/>
</dbReference>
<evidence type="ECO:0000313" key="2">
    <source>
        <dbReference type="EMBL" id="MBM7589290.1"/>
    </source>
</evidence>